<comment type="caution">
    <text evidence="1">The sequence shown here is derived from an EMBL/GenBank/DDBJ whole genome shotgun (WGS) entry which is preliminary data.</text>
</comment>
<reference evidence="1 2" key="1">
    <citation type="submission" date="2019-05" db="EMBL/GenBank/DDBJ databases">
        <title>Another draft genome of Portunus trituberculatus and its Hox gene families provides insights of decapod evolution.</title>
        <authorList>
            <person name="Jeong J.-H."/>
            <person name="Song I."/>
            <person name="Kim S."/>
            <person name="Choi T."/>
            <person name="Kim D."/>
            <person name="Ryu S."/>
            <person name="Kim W."/>
        </authorList>
    </citation>
    <scope>NUCLEOTIDE SEQUENCE [LARGE SCALE GENOMIC DNA]</scope>
    <source>
        <tissue evidence="1">Muscle</tissue>
    </source>
</reference>
<accession>A0A5B7JD04</accession>
<protein>
    <submittedName>
        <fullName evidence="1">Uncharacterized protein</fullName>
    </submittedName>
</protein>
<organism evidence="1 2">
    <name type="scientific">Portunus trituberculatus</name>
    <name type="common">Swimming crab</name>
    <name type="synonym">Neptunus trituberculatus</name>
    <dbReference type="NCBI Taxonomy" id="210409"/>
    <lineage>
        <taxon>Eukaryota</taxon>
        <taxon>Metazoa</taxon>
        <taxon>Ecdysozoa</taxon>
        <taxon>Arthropoda</taxon>
        <taxon>Crustacea</taxon>
        <taxon>Multicrustacea</taxon>
        <taxon>Malacostraca</taxon>
        <taxon>Eumalacostraca</taxon>
        <taxon>Eucarida</taxon>
        <taxon>Decapoda</taxon>
        <taxon>Pleocyemata</taxon>
        <taxon>Brachyura</taxon>
        <taxon>Eubrachyura</taxon>
        <taxon>Portunoidea</taxon>
        <taxon>Portunidae</taxon>
        <taxon>Portuninae</taxon>
        <taxon>Portunus</taxon>
    </lineage>
</organism>
<proteinExistence type="predicted"/>
<keyword evidence="2" id="KW-1185">Reference proteome</keyword>
<gene>
    <name evidence="1" type="ORF">E2C01_091059</name>
</gene>
<dbReference type="EMBL" id="VSRR010103708">
    <property type="protein sequence ID" value="MPC95831.1"/>
    <property type="molecule type" value="Genomic_DNA"/>
</dbReference>
<name>A0A5B7JD04_PORTR</name>
<evidence type="ECO:0000313" key="2">
    <source>
        <dbReference type="Proteomes" id="UP000324222"/>
    </source>
</evidence>
<sequence>MIYLIQQRRRWVSVHPLCSLQHLLFLCHLHILSLTGLLKPKSQLWRRLTSWPLSFLCLSHQPESLLFGKVMF</sequence>
<evidence type="ECO:0000313" key="1">
    <source>
        <dbReference type="EMBL" id="MPC95831.1"/>
    </source>
</evidence>
<dbReference type="Proteomes" id="UP000324222">
    <property type="component" value="Unassembled WGS sequence"/>
</dbReference>
<dbReference type="AlphaFoldDB" id="A0A5B7JD04"/>